<comment type="similarity">
    <text evidence="1 3">Belongs to the short-chain dehydrogenases/reductases (SDR) family.</text>
</comment>
<dbReference type="InterPro" id="IPR036291">
    <property type="entry name" value="NAD(P)-bd_dom_sf"/>
</dbReference>
<evidence type="ECO:0000313" key="6">
    <source>
        <dbReference type="Proteomes" id="UP001551695"/>
    </source>
</evidence>
<proteinExistence type="inferred from homology"/>
<evidence type="ECO:0000256" key="2">
    <source>
        <dbReference type="ARBA" id="ARBA00023002"/>
    </source>
</evidence>
<evidence type="ECO:0000256" key="1">
    <source>
        <dbReference type="ARBA" id="ARBA00006484"/>
    </source>
</evidence>
<dbReference type="PANTHER" id="PTHR42760">
    <property type="entry name" value="SHORT-CHAIN DEHYDROGENASES/REDUCTASES FAMILY MEMBER"/>
    <property type="match status" value="1"/>
</dbReference>
<dbReference type="PANTHER" id="PTHR42760:SF115">
    <property type="entry name" value="3-OXOACYL-[ACYL-CARRIER-PROTEIN] REDUCTASE FABG"/>
    <property type="match status" value="1"/>
</dbReference>
<name>A0ABV3G2R0_9NOCA</name>
<evidence type="ECO:0000256" key="4">
    <source>
        <dbReference type="SAM" id="MobiDB-lite"/>
    </source>
</evidence>
<sequence>MADGGRVLGDRRVALITGAGGLLGNAFCQALYTEYDIVAVHRTRTPAVPTQYEWFVDPFDPEAALPENDSRVYLLESDLNEPGEAERVVDLALARFGTVDLLINNAAHTRLHGRGVVDGDTALDDFDNHFHTNVAVPLRLATRLAQRCWLHDRETNLARNRNVVNVSSMSGTEVREGGQALYGASKAALNHLGRHLAVEFEEFGVRVNTIAPSAFPTSVPTEKVLLSILELDRGRMTGGVYAIEGPLETEEPTGRHTLTATPAPLTTTATPN</sequence>
<comment type="caution">
    <text evidence="5">The sequence shown here is derived from an EMBL/GenBank/DDBJ whole genome shotgun (WGS) entry which is preliminary data.</text>
</comment>
<accession>A0ABV3G2R0</accession>
<dbReference type="Pfam" id="PF00106">
    <property type="entry name" value="adh_short"/>
    <property type="match status" value="1"/>
</dbReference>
<organism evidence="5 6">
    <name type="scientific">Nocardia aurea</name>
    <dbReference type="NCBI Taxonomy" id="2144174"/>
    <lineage>
        <taxon>Bacteria</taxon>
        <taxon>Bacillati</taxon>
        <taxon>Actinomycetota</taxon>
        <taxon>Actinomycetes</taxon>
        <taxon>Mycobacteriales</taxon>
        <taxon>Nocardiaceae</taxon>
        <taxon>Nocardia</taxon>
    </lineage>
</organism>
<evidence type="ECO:0000256" key="3">
    <source>
        <dbReference type="RuleBase" id="RU000363"/>
    </source>
</evidence>
<dbReference type="EMBL" id="JBFAKC010000018">
    <property type="protein sequence ID" value="MEV0711962.1"/>
    <property type="molecule type" value="Genomic_DNA"/>
</dbReference>
<protein>
    <submittedName>
        <fullName evidence="5">SDR family NAD(P)-dependent oxidoreductase</fullName>
    </submittedName>
</protein>
<gene>
    <name evidence="5" type="ORF">AB0I48_30825</name>
</gene>
<keyword evidence="2" id="KW-0560">Oxidoreductase</keyword>
<dbReference type="PRINTS" id="PR00080">
    <property type="entry name" value="SDRFAMILY"/>
</dbReference>
<dbReference type="Gene3D" id="3.40.50.720">
    <property type="entry name" value="NAD(P)-binding Rossmann-like Domain"/>
    <property type="match status" value="1"/>
</dbReference>
<keyword evidence="6" id="KW-1185">Reference proteome</keyword>
<dbReference type="RefSeq" id="WP_357788713.1">
    <property type="nucleotide sequence ID" value="NZ_JBFAKC010000018.1"/>
</dbReference>
<dbReference type="CDD" id="cd05233">
    <property type="entry name" value="SDR_c"/>
    <property type="match status" value="1"/>
</dbReference>
<dbReference type="PRINTS" id="PR00081">
    <property type="entry name" value="GDHRDH"/>
</dbReference>
<evidence type="ECO:0000313" key="5">
    <source>
        <dbReference type="EMBL" id="MEV0711962.1"/>
    </source>
</evidence>
<dbReference type="Proteomes" id="UP001551695">
    <property type="component" value="Unassembled WGS sequence"/>
</dbReference>
<reference evidence="5 6" key="1">
    <citation type="submission" date="2024-06" db="EMBL/GenBank/DDBJ databases">
        <title>The Natural Products Discovery Center: Release of the First 8490 Sequenced Strains for Exploring Actinobacteria Biosynthetic Diversity.</title>
        <authorList>
            <person name="Kalkreuter E."/>
            <person name="Kautsar S.A."/>
            <person name="Yang D."/>
            <person name="Bader C.D."/>
            <person name="Teijaro C.N."/>
            <person name="Fluegel L."/>
            <person name="Davis C.M."/>
            <person name="Simpson J.R."/>
            <person name="Lauterbach L."/>
            <person name="Steele A.D."/>
            <person name="Gui C."/>
            <person name="Meng S."/>
            <person name="Li G."/>
            <person name="Viehrig K."/>
            <person name="Ye F."/>
            <person name="Su P."/>
            <person name="Kiefer A.F."/>
            <person name="Nichols A."/>
            <person name="Cepeda A.J."/>
            <person name="Yan W."/>
            <person name="Fan B."/>
            <person name="Jiang Y."/>
            <person name="Adhikari A."/>
            <person name="Zheng C.-J."/>
            <person name="Schuster L."/>
            <person name="Cowan T.M."/>
            <person name="Smanski M.J."/>
            <person name="Chevrette M.G."/>
            <person name="De Carvalho L.P.S."/>
            <person name="Shen B."/>
        </authorList>
    </citation>
    <scope>NUCLEOTIDE SEQUENCE [LARGE SCALE GENOMIC DNA]</scope>
    <source>
        <strain evidence="5 6">NPDC050403</strain>
    </source>
</reference>
<feature type="region of interest" description="Disordered" evidence="4">
    <location>
        <begin position="247"/>
        <end position="272"/>
    </location>
</feature>
<dbReference type="InterPro" id="IPR002347">
    <property type="entry name" value="SDR_fam"/>
</dbReference>
<dbReference type="SUPFAM" id="SSF51735">
    <property type="entry name" value="NAD(P)-binding Rossmann-fold domains"/>
    <property type="match status" value="1"/>
</dbReference>
<feature type="compositionally biased region" description="Low complexity" evidence="4">
    <location>
        <begin position="257"/>
        <end position="272"/>
    </location>
</feature>